<dbReference type="PROSITE" id="PS50164">
    <property type="entry name" value="GIY_YIG"/>
    <property type="match status" value="1"/>
</dbReference>
<evidence type="ECO:0000313" key="3">
    <source>
        <dbReference type="Proteomes" id="UP000178319"/>
    </source>
</evidence>
<protein>
    <recommendedName>
        <fullName evidence="1">GIY-YIG domain-containing protein</fullName>
    </recommendedName>
</protein>
<evidence type="ECO:0000313" key="2">
    <source>
        <dbReference type="EMBL" id="OGY12149.1"/>
    </source>
</evidence>
<name>A0A1G1V9U9_9BACT</name>
<organism evidence="2 3">
    <name type="scientific">Candidatus Blackburnbacteria bacterium RIFCSPHIGHO2_02_FULL_44_20</name>
    <dbReference type="NCBI Taxonomy" id="1797516"/>
    <lineage>
        <taxon>Bacteria</taxon>
        <taxon>Candidatus Blackburniibacteriota</taxon>
    </lineage>
</organism>
<proteinExistence type="predicted"/>
<dbReference type="InterPro" id="IPR000305">
    <property type="entry name" value="GIY-YIG_endonuc"/>
</dbReference>
<dbReference type="SUPFAM" id="SSF82771">
    <property type="entry name" value="GIY-YIG endonuclease"/>
    <property type="match status" value="1"/>
</dbReference>
<feature type="domain" description="GIY-YIG" evidence="1">
    <location>
        <begin position="1"/>
        <end position="75"/>
    </location>
</feature>
<dbReference type="Proteomes" id="UP000178319">
    <property type="component" value="Unassembled WGS sequence"/>
</dbReference>
<dbReference type="Gene3D" id="3.40.1440.10">
    <property type="entry name" value="GIY-YIG endonuclease"/>
    <property type="match status" value="1"/>
</dbReference>
<sequence>MYFVYILQNIQTKWSYKGLTSNLEKRLPQHFSGKVASTRSRLPLHLVHVEVCNSRLEARKLEKFFKTGYGRELIKELSSE</sequence>
<dbReference type="AlphaFoldDB" id="A0A1G1V9U9"/>
<dbReference type="InterPro" id="IPR035901">
    <property type="entry name" value="GIY-YIG_endonuc_sf"/>
</dbReference>
<dbReference type="EMBL" id="MHBZ01000006">
    <property type="protein sequence ID" value="OGY12149.1"/>
    <property type="molecule type" value="Genomic_DNA"/>
</dbReference>
<dbReference type="Pfam" id="PF01541">
    <property type="entry name" value="GIY-YIG"/>
    <property type="match status" value="1"/>
</dbReference>
<gene>
    <name evidence="2" type="ORF">A3D26_04105</name>
</gene>
<accession>A0A1G1V9U9</accession>
<comment type="caution">
    <text evidence="2">The sequence shown here is derived from an EMBL/GenBank/DDBJ whole genome shotgun (WGS) entry which is preliminary data.</text>
</comment>
<reference evidence="2 3" key="1">
    <citation type="journal article" date="2016" name="Nat. Commun.">
        <title>Thousands of microbial genomes shed light on interconnected biogeochemical processes in an aquifer system.</title>
        <authorList>
            <person name="Anantharaman K."/>
            <person name="Brown C.T."/>
            <person name="Hug L.A."/>
            <person name="Sharon I."/>
            <person name="Castelle C.J."/>
            <person name="Probst A.J."/>
            <person name="Thomas B.C."/>
            <person name="Singh A."/>
            <person name="Wilkins M.J."/>
            <person name="Karaoz U."/>
            <person name="Brodie E.L."/>
            <person name="Williams K.H."/>
            <person name="Hubbard S.S."/>
            <person name="Banfield J.F."/>
        </authorList>
    </citation>
    <scope>NUCLEOTIDE SEQUENCE [LARGE SCALE GENOMIC DNA]</scope>
</reference>
<evidence type="ECO:0000259" key="1">
    <source>
        <dbReference type="PROSITE" id="PS50164"/>
    </source>
</evidence>